<dbReference type="Gene3D" id="3.40.50.720">
    <property type="entry name" value="NAD(P)-binding Rossmann-like Domain"/>
    <property type="match status" value="1"/>
</dbReference>
<dbReference type="InterPro" id="IPR051122">
    <property type="entry name" value="SDR_DHRS6-like"/>
</dbReference>
<comment type="caution">
    <text evidence="3">The sequence shown here is derived from an EMBL/GenBank/DDBJ whole genome shotgun (WGS) entry which is preliminary data.</text>
</comment>
<dbReference type="Proteomes" id="UP000305836">
    <property type="component" value="Unassembled WGS sequence"/>
</dbReference>
<protein>
    <submittedName>
        <fullName evidence="3">SDR family oxidoreductase</fullName>
    </submittedName>
</protein>
<name>A0A4U3LXI2_9ACTN</name>
<dbReference type="PANTHER" id="PTHR43477:SF1">
    <property type="entry name" value="DIHYDROANTICAPSIN 7-DEHYDROGENASE"/>
    <property type="match status" value="1"/>
</dbReference>
<evidence type="ECO:0000313" key="4">
    <source>
        <dbReference type="Proteomes" id="UP000305836"/>
    </source>
</evidence>
<dbReference type="OrthoDB" id="9806974at2"/>
<dbReference type="AlphaFoldDB" id="A0A4U3LXI2"/>
<dbReference type="EMBL" id="SZPZ01000002">
    <property type="protein sequence ID" value="TKK79596.1"/>
    <property type="molecule type" value="Genomic_DNA"/>
</dbReference>
<dbReference type="InterPro" id="IPR036291">
    <property type="entry name" value="NAD(P)-bd_dom_sf"/>
</dbReference>
<dbReference type="GO" id="GO:0016491">
    <property type="term" value="F:oxidoreductase activity"/>
    <property type="evidence" value="ECO:0007669"/>
    <property type="project" value="UniProtKB-KW"/>
</dbReference>
<dbReference type="PRINTS" id="PR00081">
    <property type="entry name" value="GDHRDH"/>
</dbReference>
<dbReference type="InterPro" id="IPR002347">
    <property type="entry name" value="SDR_fam"/>
</dbReference>
<keyword evidence="2" id="KW-0560">Oxidoreductase</keyword>
<evidence type="ECO:0000256" key="2">
    <source>
        <dbReference type="ARBA" id="ARBA00023002"/>
    </source>
</evidence>
<comment type="similarity">
    <text evidence="1">Belongs to the short-chain dehydrogenases/reductases (SDR) family.</text>
</comment>
<sequence>MSLQNQRVVILGGTSGIGLATAQLAAAQGATVIVASSNPESVKRALESLPDSASGEAVDLTDSAAVTEFFAGLDPFDHLVYTAGESLALLEVVSMDLARARKAFELRYFGALGAVSAAASKIRPGGSVVLTTGAAGDRPGPGWSVAASICGAVDSLVRALAVELAPLRVNAVKPGVVRSPLWSNMSVEDQQTLYDETSRLIPVGRVGEVTDIASAYVYLMNQGYATGSIVSVDGGHVLV</sequence>
<proteinExistence type="inferred from homology"/>
<dbReference type="PANTHER" id="PTHR43477">
    <property type="entry name" value="DIHYDROANTICAPSIN 7-DEHYDROGENASE"/>
    <property type="match status" value="1"/>
</dbReference>
<reference evidence="3 4" key="1">
    <citation type="submission" date="2019-04" db="EMBL/GenBank/DDBJ databases">
        <title>Kribbella sp. NEAU-THZ 27 nov., a novel actinomycete isolated from soil.</title>
        <authorList>
            <person name="Duan L."/>
        </authorList>
    </citation>
    <scope>NUCLEOTIDE SEQUENCE [LARGE SCALE GENOMIC DNA]</scope>
    <source>
        <strain evidence="4">NEAU-THZ27</strain>
    </source>
</reference>
<dbReference type="RefSeq" id="WP_137254552.1">
    <property type="nucleotide sequence ID" value="NZ_JBHSPQ010000001.1"/>
</dbReference>
<evidence type="ECO:0000256" key="1">
    <source>
        <dbReference type="ARBA" id="ARBA00006484"/>
    </source>
</evidence>
<gene>
    <name evidence="3" type="ORF">FDA38_14465</name>
</gene>
<keyword evidence="4" id="KW-1185">Reference proteome</keyword>
<accession>A0A4U3LXI2</accession>
<evidence type="ECO:0000313" key="3">
    <source>
        <dbReference type="EMBL" id="TKK79596.1"/>
    </source>
</evidence>
<dbReference type="SUPFAM" id="SSF51735">
    <property type="entry name" value="NAD(P)-binding Rossmann-fold domains"/>
    <property type="match status" value="1"/>
</dbReference>
<dbReference type="Pfam" id="PF13561">
    <property type="entry name" value="adh_short_C2"/>
    <property type="match status" value="1"/>
</dbReference>
<organism evidence="3 4">
    <name type="scientific">Kribbella jiaozuonensis</name>
    <dbReference type="NCBI Taxonomy" id="2575441"/>
    <lineage>
        <taxon>Bacteria</taxon>
        <taxon>Bacillati</taxon>
        <taxon>Actinomycetota</taxon>
        <taxon>Actinomycetes</taxon>
        <taxon>Propionibacteriales</taxon>
        <taxon>Kribbellaceae</taxon>
        <taxon>Kribbella</taxon>
    </lineage>
</organism>